<dbReference type="InterPro" id="IPR013249">
    <property type="entry name" value="RNA_pol_sigma70_r4_t2"/>
</dbReference>
<dbReference type="EMBL" id="JAMDMJ010000009">
    <property type="protein sequence ID" value="MCY9595950.1"/>
    <property type="molecule type" value="Genomic_DNA"/>
</dbReference>
<dbReference type="GeneID" id="95377255"/>
<evidence type="ECO:0000256" key="3">
    <source>
        <dbReference type="ARBA" id="ARBA00023082"/>
    </source>
</evidence>
<organism evidence="8 9">
    <name type="scientific">Paenibacillus chitinolyticus</name>
    <dbReference type="NCBI Taxonomy" id="79263"/>
    <lineage>
        <taxon>Bacteria</taxon>
        <taxon>Bacillati</taxon>
        <taxon>Bacillota</taxon>
        <taxon>Bacilli</taxon>
        <taxon>Bacillales</taxon>
        <taxon>Paenibacillaceae</taxon>
        <taxon>Paenibacillus</taxon>
    </lineage>
</organism>
<dbReference type="CDD" id="cd06171">
    <property type="entry name" value="Sigma70_r4"/>
    <property type="match status" value="1"/>
</dbReference>
<reference evidence="7 10" key="2">
    <citation type="submission" date="2022-05" db="EMBL/GenBank/DDBJ databases">
        <title>Genome Sequencing of Bee-Associated Microbes.</title>
        <authorList>
            <person name="Dunlap C."/>
        </authorList>
    </citation>
    <scope>NUCLEOTIDE SEQUENCE [LARGE SCALE GENOMIC DNA]</scope>
    <source>
        <strain evidence="7 10">NRRL B-23120</strain>
    </source>
</reference>
<dbReference type="GO" id="GO:0003677">
    <property type="term" value="F:DNA binding"/>
    <property type="evidence" value="ECO:0007669"/>
    <property type="project" value="InterPro"/>
</dbReference>
<feature type="domain" description="RNA polymerase sigma factor 70 region 4 type 2" evidence="6">
    <location>
        <begin position="131"/>
        <end position="183"/>
    </location>
</feature>
<evidence type="ECO:0000313" key="7">
    <source>
        <dbReference type="EMBL" id="MCY9595950.1"/>
    </source>
</evidence>
<evidence type="ECO:0000259" key="5">
    <source>
        <dbReference type="Pfam" id="PF04542"/>
    </source>
</evidence>
<dbReference type="PANTHER" id="PTHR43133:SF62">
    <property type="entry name" value="RNA POLYMERASE SIGMA FACTOR SIGZ"/>
    <property type="match status" value="1"/>
</dbReference>
<dbReference type="InterPro" id="IPR036388">
    <property type="entry name" value="WH-like_DNA-bd_sf"/>
</dbReference>
<dbReference type="Gene3D" id="1.10.10.10">
    <property type="entry name" value="Winged helix-like DNA-binding domain superfamily/Winged helix DNA-binding domain"/>
    <property type="match status" value="1"/>
</dbReference>
<proteinExistence type="inferred from homology"/>
<evidence type="ECO:0000313" key="9">
    <source>
        <dbReference type="Proteomes" id="UP000288943"/>
    </source>
</evidence>
<keyword evidence="2" id="KW-0805">Transcription regulation</keyword>
<dbReference type="Pfam" id="PF08281">
    <property type="entry name" value="Sigma70_r4_2"/>
    <property type="match status" value="1"/>
</dbReference>
<evidence type="ECO:0000313" key="8">
    <source>
        <dbReference type="EMBL" id="QAV19985.1"/>
    </source>
</evidence>
<comment type="similarity">
    <text evidence="1">Belongs to the sigma-70 factor family. ECF subfamily.</text>
</comment>
<sequence>MNEWPEDSQLVRRIALKQPQALEQLYDRYERPMYSFAYRIVKDSMMAEEVVQELFLRIWNHAERYEDSQDEDSQGKLSTWMFAIARNIAIDTLRRKQTRTSGQLAEPDKLLLVADRSRGTEEEVELRFMGEELASAMEDLNEDQKKVIDLIYFKGYTHQEVSQKQEIPLGTVKSRVRLAMKQLKEKLAGRGKEGAHI</sequence>
<dbReference type="SUPFAM" id="SSF88946">
    <property type="entry name" value="Sigma2 domain of RNA polymerase sigma factors"/>
    <property type="match status" value="1"/>
</dbReference>
<evidence type="ECO:0000256" key="1">
    <source>
        <dbReference type="ARBA" id="ARBA00010641"/>
    </source>
</evidence>
<dbReference type="InterPro" id="IPR007627">
    <property type="entry name" value="RNA_pol_sigma70_r2"/>
</dbReference>
<name>A0A410WZV6_9BACL</name>
<dbReference type="NCBIfam" id="TIGR02937">
    <property type="entry name" value="sigma70-ECF"/>
    <property type="match status" value="1"/>
</dbReference>
<feature type="domain" description="RNA polymerase sigma-70 region 2" evidence="5">
    <location>
        <begin position="25"/>
        <end position="97"/>
    </location>
</feature>
<dbReference type="Proteomes" id="UP000288943">
    <property type="component" value="Chromosome"/>
</dbReference>
<protein>
    <submittedName>
        <fullName evidence="8">RNA polymerase subunit sigma-24</fullName>
    </submittedName>
    <submittedName>
        <fullName evidence="7">Sigma-70 family RNA polymerase sigma factor</fullName>
    </submittedName>
</protein>
<dbReference type="InterPro" id="IPR039425">
    <property type="entry name" value="RNA_pol_sigma-70-like"/>
</dbReference>
<dbReference type="SUPFAM" id="SSF88659">
    <property type="entry name" value="Sigma3 and sigma4 domains of RNA polymerase sigma factors"/>
    <property type="match status" value="1"/>
</dbReference>
<dbReference type="OrthoDB" id="9784272at2"/>
<dbReference type="GO" id="GO:0016987">
    <property type="term" value="F:sigma factor activity"/>
    <property type="evidence" value="ECO:0007669"/>
    <property type="project" value="UniProtKB-KW"/>
</dbReference>
<reference evidence="8 9" key="1">
    <citation type="submission" date="2018-01" db="EMBL/GenBank/DDBJ databases">
        <title>The whole genome sequencing and assembly of Paenibacillus chitinolyticus KCCM 41400 strain.</title>
        <authorList>
            <person name="Kim J.-Y."/>
            <person name="Park M.-K."/>
            <person name="Lee Y.-J."/>
            <person name="Yi H."/>
            <person name="Bahn Y.-S."/>
            <person name="Kim J.F."/>
            <person name="Lee D.-W."/>
        </authorList>
    </citation>
    <scope>NUCLEOTIDE SEQUENCE [LARGE SCALE GENOMIC DNA]</scope>
    <source>
        <strain evidence="8 9">KCCM 41400</strain>
    </source>
</reference>
<dbReference type="GO" id="GO:0006352">
    <property type="term" value="P:DNA-templated transcription initiation"/>
    <property type="evidence" value="ECO:0007669"/>
    <property type="project" value="InterPro"/>
</dbReference>
<dbReference type="InterPro" id="IPR013325">
    <property type="entry name" value="RNA_pol_sigma_r2"/>
</dbReference>
<dbReference type="PANTHER" id="PTHR43133">
    <property type="entry name" value="RNA POLYMERASE ECF-TYPE SIGMA FACTO"/>
    <property type="match status" value="1"/>
</dbReference>
<keyword evidence="3" id="KW-0731">Sigma factor</keyword>
<evidence type="ECO:0000313" key="10">
    <source>
        <dbReference type="Proteomes" id="UP001527202"/>
    </source>
</evidence>
<gene>
    <name evidence="7" type="ORF">M5X16_09200</name>
    <name evidence="8" type="ORF">PC41400_20910</name>
</gene>
<dbReference type="AlphaFoldDB" id="A0A410WZV6"/>
<evidence type="ECO:0000256" key="4">
    <source>
        <dbReference type="ARBA" id="ARBA00023163"/>
    </source>
</evidence>
<evidence type="ECO:0000259" key="6">
    <source>
        <dbReference type="Pfam" id="PF08281"/>
    </source>
</evidence>
<dbReference type="RefSeq" id="WP_042233177.1">
    <property type="nucleotide sequence ID" value="NZ_CP026520.1"/>
</dbReference>
<dbReference type="InterPro" id="IPR014284">
    <property type="entry name" value="RNA_pol_sigma-70_dom"/>
</dbReference>
<dbReference type="Proteomes" id="UP001527202">
    <property type="component" value="Unassembled WGS sequence"/>
</dbReference>
<dbReference type="EMBL" id="CP026520">
    <property type="protein sequence ID" value="QAV19985.1"/>
    <property type="molecule type" value="Genomic_DNA"/>
</dbReference>
<dbReference type="InterPro" id="IPR013324">
    <property type="entry name" value="RNA_pol_sigma_r3/r4-like"/>
</dbReference>
<keyword evidence="4" id="KW-0804">Transcription</keyword>
<dbReference type="Pfam" id="PF04542">
    <property type="entry name" value="Sigma70_r2"/>
    <property type="match status" value="1"/>
</dbReference>
<evidence type="ECO:0000256" key="2">
    <source>
        <dbReference type="ARBA" id="ARBA00023015"/>
    </source>
</evidence>
<dbReference type="KEGG" id="pchi:PC41400_20910"/>
<dbReference type="Gene3D" id="1.10.1740.10">
    <property type="match status" value="1"/>
</dbReference>
<keyword evidence="10" id="KW-1185">Reference proteome</keyword>
<accession>A0A410WZV6</accession>